<gene>
    <name evidence="1" type="ORF">CJ305_02375</name>
</gene>
<proteinExistence type="predicted"/>
<evidence type="ECO:0000313" key="1">
    <source>
        <dbReference type="EMBL" id="PHQ31089.1"/>
    </source>
</evidence>
<dbReference type="Proteomes" id="UP000229433">
    <property type="component" value="Unassembled WGS sequence"/>
</dbReference>
<dbReference type="AlphaFoldDB" id="A0A2G1VXD3"/>
<reference evidence="1 2" key="1">
    <citation type="submission" date="2017-08" db="EMBL/GenBank/DDBJ databases">
        <title>The whole genome shortgun sequences of strain Leeuwenhoekiella nanhaiensis G18 from the South China Sea.</title>
        <authorList>
            <person name="Liu Q."/>
        </authorList>
    </citation>
    <scope>NUCLEOTIDE SEQUENCE [LARGE SCALE GENOMIC DNA]</scope>
    <source>
        <strain evidence="1 2">G18</strain>
    </source>
</reference>
<keyword evidence="2" id="KW-1185">Reference proteome</keyword>
<organism evidence="1 2">
    <name type="scientific">Leeuwenhoekiella nanhaiensis</name>
    <dbReference type="NCBI Taxonomy" id="1655491"/>
    <lineage>
        <taxon>Bacteria</taxon>
        <taxon>Pseudomonadati</taxon>
        <taxon>Bacteroidota</taxon>
        <taxon>Flavobacteriia</taxon>
        <taxon>Flavobacteriales</taxon>
        <taxon>Flavobacteriaceae</taxon>
        <taxon>Leeuwenhoekiella</taxon>
    </lineage>
</organism>
<dbReference type="EMBL" id="NQXA01000001">
    <property type="protein sequence ID" value="PHQ31089.1"/>
    <property type="molecule type" value="Genomic_DNA"/>
</dbReference>
<evidence type="ECO:0000313" key="2">
    <source>
        <dbReference type="Proteomes" id="UP000229433"/>
    </source>
</evidence>
<name>A0A2G1VXD3_9FLAO</name>
<accession>A0A2G1VXD3</accession>
<comment type="caution">
    <text evidence="1">The sequence shown here is derived from an EMBL/GenBank/DDBJ whole genome shotgun (WGS) entry which is preliminary data.</text>
</comment>
<protein>
    <submittedName>
        <fullName evidence="1">Uncharacterized protein</fullName>
    </submittedName>
</protein>
<sequence length="517" mass="57682">MFYLTILDFEVATFPIHKKSKNMATLKSSWAPEPMDLTEPLNDEIWVGSFENQMEIPGGYLWAKNDAEFLYLAVDFVEDTNNDPGTGDYFWLTFDTNRNRAITPNKDINYGVYPNQPNKMGKQLYLGPGRWTGLLNTPSESACRYDFGASPNSTTPHRIWKFKLDLSELNVSLATWWFLPYTFFGLRIHSSAPKLNYDTPANFYTSFSNLHRIQFSRKPTIAQSLQGPEIGSVGLIPSTQINATTGRATTTSTYYVKTDNHAFGGTLNLIGNRLKMQAVAGMAGSQYYRVLHREGTSGSFENFTSGWTNYRLVGTKYVPVNIAPNNAGYYFLYNPSSYDFSIDELLMQFDSRLLKTGLHQFQVEFYTYGSGTYSKISNPAQTLTIYIDNNVPQVSIDAIMHGSQQVNACGIVNLNGNTTDGIKVKFDAFDSEGNLLSYNVYAKYGEGHTQSLRSETHAGSGIALWQGANNLMAPQSGVYVPPVTCAYSFNVVAHARTTNGYGQIGHNSASRFITILK</sequence>